<keyword evidence="5" id="KW-0963">Cytoplasm</keyword>
<proteinExistence type="inferred from homology"/>
<dbReference type="AlphaFoldDB" id="A0A085LP88"/>
<comment type="subcellular location">
    <subcellularLocation>
        <location evidence="2">Cytoplasm</location>
    </subcellularLocation>
    <subcellularLocation>
        <location evidence="1">Nucleus</location>
    </subcellularLocation>
</comment>
<keyword evidence="4" id="KW-0813">Transport</keyword>
<keyword evidence="6" id="KW-0653">Protein transport</keyword>
<dbReference type="EMBL" id="KL363353">
    <property type="protein sequence ID" value="KFD46784.1"/>
    <property type="molecule type" value="Genomic_DNA"/>
</dbReference>
<keyword evidence="9" id="KW-1185">Reference proteome</keyword>
<protein>
    <submittedName>
        <fullName evidence="8">Uncharacterized protein</fullName>
    </submittedName>
</protein>
<dbReference type="PANTHER" id="PTHR12596:SF2">
    <property type="entry name" value="EXPORTIN-7 ISOFORM X1"/>
    <property type="match status" value="1"/>
</dbReference>
<evidence type="ECO:0000313" key="8">
    <source>
        <dbReference type="EMBL" id="KFD46784.1"/>
    </source>
</evidence>
<dbReference type="GO" id="GO:0005049">
    <property type="term" value="F:nuclear export signal receptor activity"/>
    <property type="evidence" value="ECO:0007669"/>
    <property type="project" value="InterPro"/>
</dbReference>
<sequence length="408" mass="46063">MELHLNSYIRDVFKYFFAPARSVTILSFHCCIFNYLTASCGSRLLPTTGIPPEHIYHIRYKGMMLCSAMLRSIFTGNCINFGVFSLYGDSSIDDALRMFFEMALDIGRGQFLVYPKLVKSYHDFLEALTQDYVVFVTNLEPDVLVYVLQTPLDGVNSLDTDIVIPACATVDKVVSHMYKRYYGVGSEAISVTSGGDHQTIENSILRTFFEMALDIGRGQFLVYPKLVKSYHDFLEALTQDYVVFVTNLEPDVLVYVLQTLLDGVNSLDTDIVIPACATVDKVVSHMYQRYYGVGSEAISVTSGLIENDNSLKVVREKPEVLQEILSSLLSAVLFDECRCHYSMSRPILGLILLLEDYYSRLKLQLIVSLPPSQQNFVSELMDELTKLPRNLVICNKDQFTSNVSTYPP</sequence>
<evidence type="ECO:0000256" key="6">
    <source>
        <dbReference type="ARBA" id="ARBA00022927"/>
    </source>
</evidence>
<name>A0A085LP88_9BILA</name>
<dbReference type="GO" id="GO:0005737">
    <property type="term" value="C:cytoplasm"/>
    <property type="evidence" value="ECO:0007669"/>
    <property type="project" value="UniProtKB-SubCell"/>
</dbReference>
<evidence type="ECO:0000256" key="3">
    <source>
        <dbReference type="ARBA" id="ARBA00009466"/>
    </source>
</evidence>
<dbReference type="GO" id="GO:0006611">
    <property type="term" value="P:protein export from nucleus"/>
    <property type="evidence" value="ECO:0007669"/>
    <property type="project" value="TreeGrafter"/>
</dbReference>
<gene>
    <name evidence="8" type="ORF">M513_12312</name>
</gene>
<dbReference type="InterPro" id="IPR011989">
    <property type="entry name" value="ARM-like"/>
</dbReference>
<evidence type="ECO:0000313" key="9">
    <source>
        <dbReference type="Proteomes" id="UP000030764"/>
    </source>
</evidence>
<dbReference type="InterPro" id="IPR044189">
    <property type="entry name" value="XPO4/7-like"/>
</dbReference>
<evidence type="ECO:0000256" key="7">
    <source>
        <dbReference type="ARBA" id="ARBA00023242"/>
    </source>
</evidence>
<dbReference type="PANTHER" id="PTHR12596">
    <property type="entry name" value="EXPORTIN 4,7-RELATED"/>
    <property type="match status" value="1"/>
</dbReference>
<comment type="similarity">
    <text evidence="3">Belongs to the exportin family.</text>
</comment>
<dbReference type="Proteomes" id="UP000030764">
    <property type="component" value="Unassembled WGS sequence"/>
</dbReference>
<dbReference type="Gene3D" id="1.25.10.10">
    <property type="entry name" value="Leucine-rich Repeat Variant"/>
    <property type="match status" value="1"/>
</dbReference>
<accession>A0A085LP88</accession>
<evidence type="ECO:0000256" key="2">
    <source>
        <dbReference type="ARBA" id="ARBA00004496"/>
    </source>
</evidence>
<reference evidence="8 9" key="1">
    <citation type="journal article" date="2014" name="Nat. Genet.">
        <title>Genome and transcriptome of the porcine whipworm Trichuris suis.</title>
        <authorList>
            <person name="Jex A.R."/>
            <person name="Nejsum P."/>
            <person name="Schwarz E.M."/>
            <person name="Hu L."/>
            <person name="Young N.D."/>
            <person name="Hall R.S."/>
            <person name="Korhonen P.K."/>
            <person name="Liao S."/>
            <person name="Thamsborg S."/>
            <person name="Xia J."/>
            <person name="Xu P."/>
            <person name="Wang S."/>
            <person name="Scheerlinck J.P."/>
            <person name="Hofmann A."/>
            <person name="Sternberg P.W."/>
            <person name="Wang J."/>
            <person name="Gasser R.B."/>
        </authorList>
    </citation>
    <scope>NUCLEOTIDE SEQUENCE [LARGE SCALE GENOMIC DNA]</scope>
    <source>
        <strain evidence="8">DCEP-RM93M</strain>
    </source>
</reference>
<evidence type="ECO:0000256" key="5">
    <source>
        <dbReference type="ARBA" id="ARBA00022490"/>
    </source>
</evidence>
<organism evidence="8 9">
    <name type="scientific">Trichuris suis</name>
    <name type="common">pig whipworm</name>
    <dbReference type="NCBI Taxonomy" id="68888"/>
    <lineage>
        <taxon>Eukaryota</taxon>
        <taxon>Metazoa</taxon>
        <taxon>Ecdysozoa</taxon>
        <taxon>Nematoda</taxon>
        <taxon>Enoplea</taxon>
        <taxon>Dorylaimia</taxon>
        <taxon>Trichinellida</taxon>
        <taxon>Trichuridae</taxon>
        <taxon>Trichuris</taxon>
    </lineage>
</organism>
<evidence type="ECO:0000256" key="4">
    <source>
        <dbReference type="ARBA" id="ARBA00022448"/>
    </source>
</evidence>
<evidence type="ECO:0000256" key="1">
    <source>
        <dbReference type="ARBA" id="ARBA00004123"/>
    </source>
</evidence>
<feature type="non-terminal residue" evidence="8">
    <location>
        <position position="408"/>
    </location>
</feature>
<dbReference type="GO" id="GO:0005643">
    <property type="term" value="C:nuclear pore"/>
    <property type="evidence" value="ECO:0007669"/>
    <property type="project" value="TreeGrafter"/>
</dbReference>
<keyword evidence="7" id="KW-0539">Nucleus</keyword>